<evidence type="ECO:0000313" key="3">
    <source>
        <dbReference type="Proteomes" id="UP000320672"/>
    </source>
</evidence>
<gene>
    <name evidence="2" type="primary">yjdF</name>
    <name evidence="2" type="ORF">FF011L_15150</name>
</gene>
<dbReference type="EMBL" id="CP036262">
    <property type="protein sequence ID" value="QDS92766.1"/>
    <property type="molecule type" value="Genomic_DNA"/>
</dbReference>
<dbReference type="InterPro" id="IPR058534">
    <property type="entry name" value="YjdF"/>
</dbReference>
<feature type="transmembrane region" description="Helical" evidence="1">
    <location>
        <begin position="125"/>
        <end position="142"/>
    </location>
</feature>
<reference evidence="2 3" key="1">
    <citation type="submission" date="2019-02" db="EMBL/GenBank/DDBJ databases">
        <title>Deep-cultivation of Planctomycetes and their phenomic and genomic characterization uncovers novel biology.</title>
        <authorList>
            <person name="Wiegand S."/>
            <person name="Jogler M."/>
            <person name="Boedeker C."/>
            <person name="Pinto D."/>
            <person name="Vollmers J."/>
            <person name="Rivas-Marin E."/>
            <person name="Kohn T."/>
            <person name="Peeters S.H."/>
            <person name="Heuer A."/>
            <person name="Rast P."/>
            <person name="Oberbeckmann S."/>
            <person name="Bunk B."/>
            <person name="Jeske O."/>
            <person name="Meyerdierks A."/>
            <person name="Storesund J.E."/>
            <person name="Kallscheuer N."/>
            <person name="Luecker S."/>
            <person name="Lage O.M."/>
            <person name="Pohl T."/>
            <person name="Merkel B.J."/>
            <person name="Hornburger P."/>
            <person name="Mueller R.-W."/>
            <person name="Bruemmer F."/>
            <person name="Labrenz M."/>
            <person name="Spormann A.M."/>
            <person name="Op den Camp H."/>
            <person name="Overmann J."/>
            <person name="Amann R."/>
            <person name="Jetten M.S.M."/>
            <person name="Mascher T."/>
            <person name="Medema M.H."/>
            <person name="Devos D.P."/>
            <person name="Kaster A.-K."/>
            <person name="Ovreas L."/>
            <person name="Rohde M."/>
            <person name="Galperin M.Y."/>
            <person name="Jogler C."/>
        </authorList>
    </citation>
    <scope>NUCLEOTIDE SEQUENCE [LARGE SCALE GENOMIC DNA]</scope>
    <source>
        <strain evidence="2 3">FF011L</strain>
    </source>
</reference>
<evidence type="ECO:0000256" key="1">
    <source>
        <dbReference type="SAM" id="Phobius"/>
    </source>
</evidence>
<organism evidence="2 3">
    <name type="scientific">Roseimaritima multifibrata</name>
    <dbReference type="NCBI Taxonomy" id="1930274"/>
    <lineage>
        <taxon>Bacteria</taxon>
        <taxon>Pseudomonadati</taxon>
        <taxon>Planctomycetota</taxon>
        <taxon>Planctomycetia</taxon>
        <taxon>Pirellulales</taxon>
        <taxon>Pirellulaceae</taxon>
        <taxon>Roseimaritima</taxon>
    </lineage>
</organism>
<dbReference type="KEGG" id="rml:FF011L_15150"/>
<name>A0A517MD62_9BACT</name>
<evidence type="ECO:0000313" key="2">
    <source>
        <dbReference type="EMBL" id="QDS92766.1"/>
    </source>
</evidence>
<dbReference type="InterPro" id="IPR014509">
    <property type="entry name" value="YjdF-like"/>
</dbReference>
<dbReference type="PIRSF" id="PIRSF020606">
    <property type="entry name" value="UCP020606"/>
    <property type="match status" value="1"/>
</dbReference>
<proteinExistence type="predicted"/>
<keyword evidence="1" id="KW-0472">Membrane</keyword>
<keyword evidence="1" id="KW-0812">Transmembrane</keyword>
<feature type="transmembrane region" description="Helical" evidence="1">
    <location>
        <begin position="173"/>
        <end position="192"/>
    </location>
</feature>
<dbReference type="Pfam" id="PF09997">
    <property type="entry name" value="DUF2238"/>
    <property type="match status" value="1"/>
</dbReference>
<accession>A0A517MD62</accession>
<keyword evidence="1" id="KW-1133">Transmembrane helix</keyword>
<feature type="transmembrane region" description="Helical" evidence="1">
    <location>
        <begin position="44"/>
        <end position="65"/>
    </location>
</feature>
<dbReference type="Proteomes" id="UP000320672">
    <property type="component" value="Chromosome"/>
</dbReference>
<keyword evidence="3" id="KW-1185">Reference proteome</keyword>
<sequence>MTAVVTAVSFVDAPYPSEQRLQHLPTMLGLAGLAYYLQRFPLSWQSYFSIMLFLWIHIFGARWIYSYVPYDTWTEHLTGESLSSRFQWERNHYDRLVHFASGVLFLFPASEGLQRHTGMKSRGAAVMAIAVILAIGAMYEVLEWQLAERLSPASAEAYNGQQGDVWDPQKDLALAWLGAVLTCPLAFHWSIATTAPAKQ</sequence>
<dbReference type="AlphaFoldDB" id="A0A517MD62"/>
<protein>
    <submittedName>
        <fullName evidence="2">Inner membrane protein YjdF</fullName>
    </submittedName>
</protein>